<dbReference type="InterPro" id="IPR000014">
    <property type="entry name" value="PAS"/>
</dbReference>
<evidence type="ECO:0000256" key="8">
    <source>
        <dbReference type="ARBA" id="ARBA00023159"/>
    </source>
</evidence>
<feature type="domain" description="Zn(2)-C6 fungal-type" evidence="11">
    <location>
        <begin position="11"/>
        <end position="42"/>
    </location>
</feature>
<dbReference type="EMBL" id="LT598479">
    <property type="protein sequence ID" value="SCU84047.1"/>
    <property type="molecule type" value="Genomic_DNA"/>
</dbReference>
<keyword evidence="10" id="KW-0539">Nucleus</keyword>
<evidence type="ECO:0000256" key="6">
    <source>
        <dbReference type="ARBA" id="ARBA00023015"/>
    </source>
</evidence>
<dbReference type="OrthoDB" id="2538135at2759"/>
<dbReference type="CDD" id="cd00067">
    <property type="entry name" value="GAL4"/>
    <property type="match status" value="1"/>
</dbReference>
<dbReference type="CDD" id="cd00130">
    <property type="entry name" value="PAS"/>
    <property type="match status" value="1"/>
</dbReference>
<keyword evidence="14" id="KW-1185">Reference proteome</keyword>
<dbReference type="PANTHER" id="PTHR47659:SF1">
    <property type="entry name" value="TRANSCRIPTION ACTIVATOR OF GLUCONEOGENESIS ERT1"/>
    <property type="match status" value="1"/>
</dbReference>
<keyword evidence="3" id="KW-0312">Gluconeogenesis</keyword>
<evidence type="ECO:0000256" key="4">
    <source>
        <dbReference type="ARBA" id="ARBA00022723"/>
    </source>
</evidence>
<keyword evidence="8" id="KW-0010">Activator</keyword>
<dbReference type="InterPro" id="IPR056751">
    <property type="entry name" value="PAS_13"/>
</dbReference>
<keyword evidence="7" id="KW-0238">DNA-binding</keyword>
<keyword evidence="9" id="KW-0804">Transcription</keyword>
<accession>A0A1G4J3L8</accession>
<name>A0A1G4J3L8_9SACH</name>
<evidence type="ECO:0000313" key="14">
    <source>
        <dbReference type="Proteomes" id="UP000191144"/>
    </source>
</evidence>
<dbReference type="AlphaFoldDB" id="A0A1G4J3L8"/>
<feature type="domain" description="PAS" evidence="12">
    <location>
        <begin position="341"/>
        <end position="413"/>
    </location>
</feature>
<gene>
    <name evidence="13" type="ORF">LAME_0C07976G</name>
</gene>
<comment type="similarity">
    <text evidence="2">Belongs to the ERT1/acuK family.</text>
</comment>
<dbReference type="GO" id="GO:0005634">
    <property type="term" value="C:nucleus"/>
    <property type="evidence" value="ECO:0007669"/>
    <property type="project" value="UniProtKB-SubCell"/>
</dbReference>
<keyword evidence="4" id="KW-0479">Metal-binding</keyword>
<dbReference type="PANTHER" id="PTHR47659">
    <property type="entry name" value="ZN(II)2CYS6 TRANSCRIPTION FACTOR (EUROFUNG)-RELATED"/>
    <property type="match status" value="1"/>
</dbReference>
<dbReference type="PROSITE" id="PS50048">
    <property type="entry name" value="ZN2_CY6_FUNGAL_2"/>
    <property type="match status" value="1"/>
</dbReference>
<sequence>MPPRRNKTCVACINCSKSHVTCEDRRPCSRCIRKGLEKSCVDTPRKRRKYLADVPSEQLASSLKRSNNVAESQHIGKARNIAHKPRFMSNAVDSEYSILSDIIQQDALLGKVPIELLYSRGIDQPGNEMQYSTPNSNSASSVPPVIQPARDPLDYSTATTASTAMLVQRDKYAMLLGDKGREALQQDVDILTKHFPFVPLENPPRPALNDPSVVNGSIRQHYLSHQLSLSDIIDRIKTDDEFVSLALDVTSQEQRAVQNFPEIQHTLRYETPLEIYTLISSPFSHTSGFHSLLQYLRSRFNKADILEMCRSLAEFRPTFIAIAVTLTEEDMIFMEQCYQRTLLEYDQFISQVGTPTCVWRRNGQVSYVNDEFSLLTGWSRLDLLFKMTFIVELMDDESVREYFKTFNRVAYQDFKGSERMRTCRLLTPIRHRVIECCCIWTLKRDVFGLPLMIIGNFMPLLNEAQS</sequence>
<organism evidence="13 14">
    <name type="scientific">Lachancea meyersii CBS 8951</name>
    <dbReference type="NCBI Taxonomy" id="1266667"/>
    <lineage>
        <taxon>Eukaryota</taxon>
        <taxon>Fungi</taxon>
        <taxon>Dikarya</taxon>
        <taxon>Ascomycota</taxon>
        <taxon>Saccharomycotina</taxon>
        <taxon>Saccharomycetes</taxon>
        <taxon>Saccharomycetales</taxon>
        <taxon>Saccharomycetaceae</taxon>
        <taxon>Lachancea</taxon>
    </lineage>
</organism>
<protein>
    <submittedName>
        <fullName evidence="13">LAME_0C07976g1_1</fullName>
    </submittedName>
</protein>
<dbReference type="GO" id="GO:0000981">
    <property type="term" value="F:DNA-binding transcription factor activity, RNA polymerase II-specific"/>
    <property type="evidence" value="ECO:0007669"/>
    <property type="project" value="InterPro"/>
</dbReference>
<reference evidence="14" key="1">
    <citation type="submission" date="2016-03" db="EMBL/GenBank/DDBJ databases">
        <authorList>
            <person name="Devillers Hugo."/>
        </authorList>
    </citation>
    <scope>NUCLEOTIDE SEQUENCE [LARGE SCALE GENOMIC DNA]</scope>
</reference>
<evidence type="ECO:0000256" key="2">
    <source>
        <dbReference type="ARBA" id="ARBA00010855"/>
    </source>
</evidence>
<evidence type="ECO:0000256" key="9">
    <source>
        <dbReference type="ARBA" id="ARBA00023163"/>
    </source>
</evidence>
<evidence type="ECO:0000256" key="7">
    <source>
        <dbReference type="ARBA" id="ARBA00023125"/>
    </source>
</evidence>
<dbReference type="InterPro" id="IPR050335">
    <property type="entry name" value="ERT1_acuK_gluconeogen_tf"/>
</dbReference>
<proteinExistence type="inferred from homology"/>
<evidence type="ECO:0000313" key="13">
    <source>
        <dbReference type="EMBL" id="SCU84047.1"/>
    </source>
</evidence>
<evidence type="ECO:0000256" key="10">
    <source>
        <dbReference type="ARBA" id="ARBA00023242"/>
    </source>
</evidence>
<dbReference type="InterPro" id="IPR001138">
    <property type="entry name" value="Zn2Cys6_DnaBD"/>
</dbReference>
<dbReference type="Pfam" id="PF00172">
    <property type="entry name" value="Zn_clus"/>
    <property type="match status" value="1"/>
</dbReference>
<evidence type="ECO:0000259" key="12">
    <source>
        <dbReference type="PROSITE" id="PS50112"/>
    </source>
</evidence>
<keyword evidence="6" id="KW-0805">Transcription regulation</keyword>
<dbReference type="SMART" id="SM00066">
    <property type="entry name" value="GAL4"/>
    <property type="match status" value="1"/>
</dbReference>
<comment type="subcellular location">
    <subcellularLocation>
        <location evidence="1">Nucleus</location>
    </subcellularLocation>
</comment>
<dbReference type="PROSITE" id="PS50112">
    <property type="entry name" value="PAS"/>
    <property type="match status" value="1"/>
</dbReference>
<dbReference type="GO" id="GO:0000977">
    <property type="term" value="F:RNA polymerase II transcription regulatory region sequence-specific DNA binding"/>
    <property type="evidence" value="ECO:0007669"/>
    <property type="project" value="TreeGrafter"/>
</dbReference>
<evidence type="ECO:0000259" key="11">
    <source>
        <dbReference type="PROSITE" id="PS50048"/>
    </source>
</evidence>
<dbReference type="GO" id="GO:0006094">
    <property type="term" value="P:gluconeogenesis"/>
    <property type="evidence" value="ECO:0007669"/>
    <property type="project" value="UniProtKB-KW"/>
</dbReference>
<dbReference type="Proteomes" id="UP000191144">
    <property type="component" value="Chromosome C"/>
</dbReference>
<dbReference type="GO" id="GO:0009267">
    <property type="term" value="P:cellular response to starvation"/>
    <property type="evidence" value="ECO:0007669"/>
    <property type="project" value="TreeGrafter"/>
</dbReference>
<evidence type="ECO:0000256" key="5">
    <source>
        <dbReference type="ARBA" id="ARBA00022833"/>
    </source>
</evidence>
<evidence type="ECO:0000256" key="1">
    <source>
        <dbReference type="ARBA" id="ARBA00004123"/>
    </source>
</evidence>
<dbReference type="GO" id="GO:0008270">
    <property type="term" value="F:zinc ion binding"/>
    <property type="evidence" value="ECO:0007669"/>
    <property type="project" value="InterPro"/>
</dbReference>
<dbReference type="PROSITE" id="PS00463">
    <property type="entry name" value="ZN2_CY6_FUNGAL_1"/>
    <property type="match status" value="1"/>
</dbReference>
<evidence type="ECO:0000256" key="3">
    <source>
        <dbReference type="ARBA" id="ARBA00022432"/>
    </source>
</evidence>
<dbReference type="Pfam" id="PF24990">
    <property type="entry name" value="PAS_13"/>
    <property type="match status" value="2"/>
</dbReference>
<keyword evidence="5" id="KW-0862">Zinc</keyword>